<proteinExistence type="predicted"/>
<dbReference type="EMBL" id="MBDO02000255">
    <property type="protein sequence ID" value="RLN58613.1"/>
    <property type="molecule type" value="Genomic_DNA"/>
</dbReference>
<evidence type="ECO:0000259" key="3">
    <source>
        <dbReference type="PROSITE" id="PS50821"/>
    </source>
</evidence>
<sequence length="1408" mass="155665">MTRFLGTAALSAALLASSAAADNYFIAAEAPDYNNKAVGKLLENVGSVRAPGEAYAVFDWSSTSMFGDLSYTMAYYQVDSLSIRFAPEDFATIFSLGYNSSKGDACFVNGTNSVIGQDLNGTDMTLAAALSSAAADYKVLYDAYIAPTYNLTNGSTANASLEEIKETTEFVNFRAKLGFLLNSIEVQDGGDWYSDCAMTIAMSILPRLFVGMTEDEMKSVVRSSLRWNMAQGLEDLTFNSTGNLVVQGWYTKGMRLFNGQETTMRALRTAGVEVYIISASPQLVVAEAANIFGLGNMVPNDHVYGVRFKNDDAGLFTAELQDDYPITWGPGKETIVKTILKPMYNGSAPIYGSGDSDGDCEMLSTVCGGVIDTINRLQSNATCINSYYHKACEYFNTTEPSTNNTYLLQGQDEVIGTWITSGFTTKDGVTYESGVTDFNGCAAYQFLDLNPHIFRERASPFRSFFKMPGRRQKQAQAQAQAQGQGQVQGRSHGHAWAPPPPATPFSHPAPPPPLPPPSHPAPPPPPLPPATIRPPPPARAAPSVEQTALELEEKAQISLPKPQLVQPLVQMQFPPRPGFGTKGDKVKLYANHFKVKFNLAGDVYHYDVSMAENGSSFGNDGPPKTLAGKIMTALMQELKRLYPQFLVVSDSRKNIYSPAKLPFQIQDFTGLQLPDDGGRAREFSAVVKEADPVAIRMHQLEELFSGRLNYTPYDALQALDVALRHTASQRFTAVGRNLFHGNGAKSLGEGAELWFGYFQSIRATQNKLVVNLDLAATAFVEAMDVTDYLCETLSLRNMPTSLEKYQHSAFSKAIRGVKVNITHRPGVKRSYRVNGLSRESAERTFFENDEGQRVSIVQYFQSAYNLRLRYPKLPCLHVGAPQKKNYLPMEVCHIMAGQKCPRKVTDKQVANMIRFTCTPPDQRKRSIEQKFREAGFNTDPTLKAFGLEVSPNMVETTGRQLPPPTMEYSGGVRERPRDGTWDMRGKRFNTPARFQSWAVISMCDSRRLGIQEIQNFFKAIIAKMGQLGMGCPSTLPPILMKQNRQDSVRSMFQTAVKAATQTYKTPAQIVWMINPVLDAHAYGELKLMSDTEAGMGIVSQCMLSKHVPKCNPQYIANILMKVNTKLGGKNAVISGPLPRVSASRTIIFGADVTHPSPMDKTRPSIAAVTASMDANFIRHASTIRAQGHRVEQIMDLRGMVVELMKQFYRATRGKPDRIVFYRDGVSEGQFQMVVNYEVTAIRQACETLEKGYMPPITFVVVQKRHNTRLFPDSSKNADRSGNVKAGTVVDSGICHPIENDFYLMSHAGLQGTSRPTHYHVLVNEIGFTADELQTLTYRLCYTFARCTRSVSMVPSAYYSHLVAFRARFFLVDGSDTASSVSGFSDTAPETDTRMYDVHQTMKSAMYFV</sequence>
<evidence type="ECO:0000259" key="4">
    <source>
        <dbReference type="PROSITE" id="PS50822"/>
    </source>
</evidence>
<evidence type="ECO:0000313" key="5">
    <source>
        <dbReference type="EMBL" id="RLN58613.1"/>
    </source>
</evidence>
<dbReference type="Gene3D" id="3.40.50.1000">
    <property type="entry name" value="HAD superfamily/HAD-like"/>
    <property type="match status" value="1"/>
</dbReference>
<dbReference type="InterPro" id="IPR036397">
    <property type="entry name" value="RNaseH_sf"/>
</dbReference>
<feature type="region of interest" description="Disordered" evidence="1">
    <location>
        <begin position="467"/>
        <end position="546"/>
    </location>
</feature>
<organism evidence="5 6">
    <name type="scientific">Phytophthora kernoviae</name>
    <dbReference type="NCBI Taxonomy" id="325452"/>
    <lineage>
        <taxon>Eukaryota</taxon>
        <taxon>Sar</taxon>
        <taxon>Stramenopiles</taxon>
        <taxon>Oomycota</taxon>
        <taxon>Peronosporomycetes</taxon>
        <taxon>Peronosporales</taxon>
        <taxon>Peronosporaceae</taxon>
        <taxon>Phytophthora</taxon>
    </lineage>
</organism>
<feature type="chain" id="PRO_5017553070" description="Piwi domain-containing protein" evidence="2">
    <location>
        <begin position="21"/>
        <end position="1408"/>
    </location>
</feature>
<dbReference type="InterPro" id="IPR023214">
    <property type="entry name" value="HAD_sf"/>
</dbReference>
<dbReference type="Pfam" id="PF02171">
    <property type="entry name" value="Piwi"/>
    <property type="match status" value="1"/>
</dbReference>
<comment type="caution">
    <text evidence="5">The sequence shown here is derived from an EMBL/GenBank/DDBJ whole genome shotgun (WGS) entry which is preliminary data.</text>
</comment>
<dbReference type="InterPro" id="IPR045246">
    <property type="entry name" value="Piwi_ago-like"/>
</dbReference>
<feature type="region of interest" description="Disordered" evidence="1">
    <location>
        <begin position="954"/>
        <end position="977"/>
    </location>
</feature>
<feature type="domain" description="PAZ" evidence="3">
    <location>
        <begin position="784"/>
        <end position="896"/>
    </location>
</feature>
<dbReference type="SMART" id="SM00950">
    <property type="entry name" value="Piwi"/>
    <property type="match status" value="1"/>
</dbReference>
<dbReference type="InterPro" id="IPR003100">
    <property type="entry name" value="PAZ_dom"/>
</dbReference>
<dbReference type="SMART" id="SM01163">
    <property type="entry name" value="DUF1785"/>
    <property type="match status" value="1"/>
</dbReference>
<evidence type="ECO:0000256" key="1">
    <source>
        <dbReference type="SAM" id="MobiDB-lite"/>
    </source>
</evidence>
<name>A0A3F2RJR0_9STRA</name>
<keyword evidence="2" id="KW-0732">Signal</keyword>
<dbReference type="PROSITE" id="PS50822">
    <property type="entry name" value="PIWI"/>
    <property type="match status" value="1"/>
</dbReference>
<gene>
    <name evidence="5" type="ORF">BBP00_00006910</name>
</gene>
<feature type="signal peptide" evidence="2">
    <location>
        <begin position="1"/>
        <end position="20"/>
    </location>
</feature>
<dbReference type="OrthoDB" id="186607at2759"/>
<dbReference type="InterPro" id="IPR032472">
    <property type="entry name" value="ArgoL2"/>
</dbReference>
<dbReference type="InterPro" id="IPR012337">
    <property type="entry name" value="RNaseH-like_sf"/>
</dbReference>
<dbReference type="Pfam" id="PF16487">
    <property type="entry name" value="ArgoMid"/>
    <property type="match status" value="1"/>
</dbReference>
<dbReference type="PANTHER" id="PTHR22891">
    <property type="entry name" value="EUKARYOTIC TRANSLATION INITIATION FACTOR 2C"/>
    <property type="match status" value="1"/>
</dbReference>
<dbReference type="CDD" id="cd02846">
    <property type="entry name" value="PAZ_argonaute_like"/>
    <property type="match status" value="1"/>
</dbReference>
<protein>
    <recommendedName>
        <fullName evidence="7">Piwi domain-containing protein</fullName>
    </recommendedName>
</protein>
<feature type="compositionally biased region" description="Low complexity" evidence="1">
    <location>
        <begin position="474"/>
        <end position="490"/>
    </location>
</feature>
<dbReference type="Gene3D" id="3.30.420.10">
    <property type="entry name" value="Ribonuclease H-like superfamily/Ribonuclease H"/>
    <property type="match status" value="1"/>
</dbReference>
<dbReference type="SMART" id="SM00949">
    <property type="entry name" value="PAZ"/>
    <property type="match status" value="1"/>
</dbReference>
<dbReference type="InterPro" id="IPR014811">
    <property type="entry name" value="ArgoL1"/>
</dbReference>
<dbReference type="Gene3D" id="2.170.260.10">
    <property type="entry name" value="paz domain"/>
    <property type="match status" value="1"/>
</dbReference>
<dbReference type="SUPFAM" id="SSF53098">
    <property type="entry name" value="Ribonuclease H-like"/>
    <property type="match status" value="1"/>
</dbReference>
<dbReference type="Gene3D" id="1.20.1440.320">
    <property type="match status" value="1"/>
</dbReference>
<feature type="compositionally biased region" description="Pro residues" evidence="1">
    <location>
        <begin position="497"/>
        <end position="539"/>
    </location>
</feature>
<reference evidence="5 6" key="1">
    <citation type="submission" date="2018-07" db="EMBL/GenBank/DDBJ databases">
        <title>Genome sequencing of oomycete isolates from Chile give support for New Zealand origin for Phytophthora kernoviae and make available the first Nothophytophthora sp. genome.</title>
        <authorList>
            <person name="Studholme D.J."/>
            <person name="Sanfuentes E."/>
            <person name="Panda P."/>
            <person name="Hill R."/>
            <person name="Sambles C."/>
            <person name="Grant M."/>
            <person name="Williams N.M."/>
            <person name="Mcdougal R.L."/>
        </authorList>
    </citation>
    <scope>NUCLEOTIDE SEQUENCE [LARGE SCALE GENOMIC DNA]</scope>
    <source>
        <strain evidence="5">Chile6</strain>
    </source>
</reference>
<dbReference type="Pfam" id="PF02170">
    <property type="entry name" value="PAZ"/>
    <property type="match status" value="1"/>
</dbReference>
<accession>A0A3F2RJR0</accession>
<dbReference type="SUPFAM" id="SSF56784">
    <property type="entry name" value="HAD-like"/>
    <property type="match status" value="1"/>
</dbReference>
<dbReference type="Proteomes" id="UP000277300">
    <property type="component" value="Unassembled WGS sequence"/>
</dbReference>
<dbReference type="InterPro" id="IPR036412">
    <property type="entry name" value="HAD-like_sf"/>
</dbReference>
<evidence type="ECO:0000256" key="2">
    <source>
        <dbReference type="SAM" id="SignalP"/>
    </source>
</evidence>
<dbReference type="GO" id="GO:0003723">
    <property type="term" value="F:RNA binding"/>
    <property type="evidence" value="ECO:0007669"/>
    <property type="project" value="InterPro"/>
</dbReference>
<dbReference type="CDD" id="cd04657">
    <property type="entry name" value="Piwi_ago-like"/>
    <property type="match status" value="1"/>
</dbReference>
<dbReference type="Pfam" id="PF16488">
    <property type="entry name" value="ArgoL2"/>
    <property type="match status" value="1"/>
</dbReference>
<dbReference type="Pfam" id="PF16486">
    <property type="entry name" value="ArgoN"/>
    <property type="match status" value="1"/>
</dbReference>
<evidence type="ECO:0008006" key="7">
    <source>
        <dbReference type="Google" id="ProtNLM"/>
    </source>
</evidence>
<evidence type="ECO:0000313" key="6">
    <source>
        <dbReference type="Proteomes" id="UP000277300"/>
    </source>
</evidence>
<dbReference type="Pfam" id="PF08699">
    <property type="entry name" value="ArgoL1"/>
    <property type="match status" value="1"/>
</dbReference>
<dbReference type="InterPro" id="IPR036085">
    <property type="entry name" value="PAZ_dom_sf"/>
</dbReference>
<dbReference type="InterPro" id="IPR003165">
    <property type="entry name" value="Piwi"/>
</dbReference>
<dbReference type="SUPFAM" id="SSF101690">
    <property type="entry name" value="PAZ domain"/>
    <property type="match status" value="1"/>
</dbReference>
<dbReference type="InterPro" id="IPR032473">
    <property type="entry name" value="Argonaute_Mid_dom"/>
</dbReference>
<dbReference type="InterPro" id="IPR032474">
    <property type="entry name" value="Argonaute_N"/>
</dbReference>
<dbReference type="PROSITE" id="PS50821">
    <property type="entry name" value="PAZ"/>
    <property type="match status" value="1"/>
</dbReference>
<dbReference type="Gene3D" id="3.40.50.2300">
    <property type="match status" value="1"/>
</dbReference>
<feature type="domain" description="Piwi" evidence="4">
    <location>
        <begin position="1095"/>
        <end position="1371"/>
    </location>
</feature>